<name>A0A4S4C8U9_9BACL</name>
<organism evidence="1 2">
    <name type="scientific">Cohnella fermenti</name>
    <dbReference type="NCBI Taxonomy" id="2565925"/>
    <lineage>
        <taxon>Bacteria</taxon>
        <taxon>Bacillati</taxon>
        <taxon>Bacillota</taxon>
        <taxon>Bacilli</taxon>
        <taxon>Bacillales</taxon>
        <taxon>Paenibacillaceae</taxon>
        <taxon>Cohnella</taxon>
    </lineage>
</organism>
<dbReference type="EMBL" id="SSOB01000002">
    <property type="protein sequence ID" value="THF84100.1"/>
    <property type="molecule type" value="Genomic_DNA"/>
</dbReference>
<sequence>MNKKVIIGLLVFVCALGAATLFDYVRSLGIDIELSAQEPAVVHADPNVPVRLTLRVTKDGRPVSGHDITGLVVGAGNLRADKATTDADGQVSFEYFPYSYLKGIQEEGRVRIRFKDVSDSIFVAIQQPKDVELNVLKPEQATESKHNMNDIFGE</sequence>
<dbReference type="Gene3D" id="2.60.40.10">
    <property type="entry name" value="Immunoglobulins"/>
    <property type="match status" value="1"/>
</dbReference>
<dbReference type="SUPFAM" id="SSF49373">
    <property type="entry name" value="Invasin/intimin cell-adhesion fragments"/>
    <property type="match status" value="1"/>
</dbReference>
<accession>A0A4S4C8U9</accession>
<comment type="caution">
    <text evidence="1">The sequence shown here is derived from an EMBL/GenBank/DDBJ whole genome shotgun (WGS) entry which is preliminary data.</text>
</comment>
<protein>
    <submittedName>
        <fullName evidence="1">Uncharacterized protein</fullName>
    </submittedName>
</protein>
<keyword evidence="2" id="KW-1185">Reference proteome</keyword>
<dbReference type="AlphaFoldDB" id="A0A4S4C8U9"/>
<dbReference type="RefSeq" id="WP_136368102.1">
    <property type="nucleotide sequence ID" value="NZ_SSOB01000002.1"/>
</dbReference>
<reference evidence="1 2" key="1">
    <citation type="submission" date="2019-04" db="EMBL/GenBank/DDBJ databases">
        <title>Cohnella sp. nov. isolated from preserved vegetables.</title>
        <authorList>
            <person name="Lin S.-Y."/>
            <person name="Hung M.-H."/>
            <person name="Young C.-C."/>
        </authorList>
    </citation>
    <scope>NUCLEOTIDE SEQUENCE [LARGE SCALE GENOMIC DNA]</scope>
    <source>
        <strain evidence="1 2">CC-MHH1044</strain>
    </source>
</reference>
<dbReference type="InterPro" id="IPR008964">
    <property type="entry name" value="Invasin/intimin_cell_adhesion"/>
</dbReference>
<gene>
    <name evidence="1" type="ORF">E6C55_01980</name>
</gene>
<evidence type="ECO:0000313" key="1">
    <source>
        <dbReference type="EMBL" id="THF84100.1"/>
    </source>
</evidence>
<evidence type="ECO:0000313" key="2">
    <source>
        <dbReference type="Proteomes" id="UP000310636"/>
    </source>
</evidence>
<dbReference type="InterPro" id="IPR013783">
    <property type="entry name" value="Ig-like_fold"/>
</dbReference>
<dbReference type="Proteomes" id="UP000310636">
    <property type="component" value="Unassembled WGS sequence"/>
</dbReference>
<proteinExistence type="predicted"/>